<dbReference type="AlphaFoldDB" id="A0A1Y2CFR2"/>
<evidence type="ECO:0000313" key="1">
    <source>
        <dbReference type="EMBL" id="ORY45869.1"/>
    </source>
</evidence>
<dbReference type="Proteomes" id="UP000193642">
    <property type="component" value="Unassembled WGS sequence"/>
</dbReference>
<protein>
    <submittedName>
        <fullName evidence="1">Uncharacterized protein</fullName>
    </submittedName>
</protein>
<organism evidence="1 2">
    <name type="scientific">Rhizoclosmatium globosum</name>
    <dbReference type="NCBI Taxonomy" id="329046"/>
    <lineage>
        <taxon>Eukaryota</taxon>
        <taxon>Fungi</taxon>
        <taxon>Fungi incertae sedis</taxon>
        <taxon>Chytridiomycota</taxon>
        <taxon>Chytridiomycota incertae sedis</taxon>
        <taxon>Chytridiomycetes</taxon>
        <taxon>Chytridiales</taxon>
        <taxon>Chytriomycetaceae</taxon>
        <taxon>Rhizoclosmatium</taxon>
    </lineage>
</organism>
<evidence type="ECO:0000313" key="2">
    <source>
        <dbReference type="Proteomes" id="UP000193642"/>
    </source>
</evidence>
<sequence length="247" mass="28449">MPATIMPQFWASLSRGFSIKRKRQVAPATNCSTERFLISDDPTYPPYISDADIEDLESDDSTLRSPPTPTLSAPLISTLKRLTGFKRTVCFKEEERMTLGRNALPEKKLNPKGILRRQSRDGRVDAPIENDRILVVSRVWFINSLHRDGITGEEDEDEEEEEEEQVILLKVRVSRSQTTYETVLRLLNAQLRGRLAKDDIEIKGVKVFRPFSKKRRGGWWEIKEEADWRICVAESFDRQEVNVVVSV</sequence>
<dbReference type="OrthoDB" id="2168208at2759"/>
<comment type="caution">
    <text evidence="1">The sequence shown here is derived from an EMBL/GenBank/DDBJ whole genome shotgun (WGS) entry which is preliminary data.</text>
</comment>
<name>A0A1Y2CFR2_9FUNG</name>
<reference evidence="1 2" key="1">
    <citation type="submission" date="2016-07" db="EMBL/GenBank/DDBJ databases">
        <title>Pervasive Adenine N6-methylation of Active Genes in Fungi.</title>
        <authorList>
            <consortium name="DOE Joint Genome Institute"/>
            <person name="Mondo S.J."/>
            <person name="Dannebaum R.O."/>
            <person name="Kuo R.C."/>
            <person name="Labutti K."/>
            <person name="Haridas S."/>
            <person name="Kuo A."/>
            <person name="Salamov A."/>
            <person name="Ahrendt S.R."/>
            <person name="Lipzen A."/>
            <person name="Sullivan W."/>
            <person name="Andreopoulos W.B."/>
            <person name="Clum A."/>
            <person name="Lindquist E."/>
            <person name="Daum C."/>
            <person name="Ramamoorthy G.K."/>
            <person name="Gryganskyi A."/>
            <person name="Culley D."/>
            <person name="Magnuson J.K."/>
            <person name="James T.Y."/>
            <person name="O'Malley M.A."/>
            <person name="Stajich J.E."/>
            <person name="Spatafora J.W."/>
            <person name="Visel A."/>
            <person name="Grigoriev I.V."/>
        </authorList>
    </citation>
    <scope>NUCLEOTIDE SEQUENCE [LARGE SCALE GENOMIC DNA]</scope>
    <source>
        <strain evidence="1 2">JEL800</strain>
    </source>
</reference>
<gene>
    <name evidence="1" type="ORF">BCR33DRAFT_715905</name>
</gene>
<proteinExistence type="predicted"/>
<accession>A0A1Y2CFR2</accession>
<dbReference type="EMBL" id="MCGO01000018">
    <property type="protein sequence ID" value="ORY45869.1"/>
    <property type="molecule type" value="Genomic_DNA"/>
</dbReference>
<keyword evidence="2" id="KW-1185">Reference proteome</keyword>